<organism evidence="2 3">
    <name type="scientific">Agreia bicolorata</name>
    <dbReference type="NCBI Taxonomy" id="110935"/>
    <lineage>
        <taxon>Bacteria</taxon>
        <taxon>Bacillati</taxon>
        <taxon>Actinomycetota</taxon>
        <taxon>Actinomycetes</taxon>
        <taxon>Micrococcales</taxon>
        <taxon>Microbacteriaceae</taxon>
        <taxon>Agreia</taxon>
    </lineage>
</organism>
<dbReference type="EMBL" id="JYFC01000005">
    <property type="protein sequence ID" value="KJC63881.1"/>
    <property type="molecule type" value="Genomic_DNA"/>
</dbReference>
<protein>
    <submittedName>
        <fullName evidence="2">3-demethylubiquinone-9 3-methyltransferase</fullName>
    </submittedName>
</protein>
<evidence type="ECO:0000313" key="2">
    <source>
        <dbReference type="EMBL" id="KJC63881.1"/>
    </source>
</evidence>
<gene>
    <name evidence="2" type="ORF">TZ00_12765</name>
</gene>
<dbReference type="CDD" id="cd06588">
    <property type="entry name" value="PhnB_like"/>
    <property type="match status" value="1"/>
</dbReference>
<sequence length="144" mass="15596">MSTTLNPYLSFRGNAKEAMEFYHSVFGGELTMSRYAEFGMNEDPSEADKIMHAQLVTSGGLTLMGADTPNSMPFNPGNTYSVSLSGQDVDELTGYWQKLSEGATIQMPLEKAPWGDSFGQLIDRFGVGWMVNIGGSPDAPTPQA</sequence>
<dbReference type="PANTHER" id="PTHR33990">
    <property type="entry name" value="PROTEIN YJDN-RELATED"/>
    <property type="match status" value="1"/>
</dbReference>
<dbReference type="InterPro" id="IPR028973">
    <property type="entry name" value="PhnB-like"/>
</dbReference>
<dbReference type="Gene3D" id="3.10.180.10">
    <property type="entry name" value="2,3-Dihydroxybiphenyl 1,2-Dioxygenase, domain 1"/>
    <property type="match status" value="1"/>
</dbReference>
<proteinExistence type="predicted"/>
<dbReference type="InterPro" id="IPR029068">
    <property type="entry name" value="Glyas_Bleomycin-R_OHBP_Dase"/>
</dbReference>
<dbReference type="Proteomes" id="UP000032503">
    <property type="component" value="Unassembled WGS sequence"/>
</dbReference>
<accession>A0ABR5CE20</accession>
<feature type="domain" description="PhnB-like" evidence="1">
    <location>
        <begin position="6"/>
        <end position="131"/>
    </location>
</feature>
<dbReference type="Pfam" id="PF06983">
    <property type="entry name" value="3-dmu-9_3-mt"/>
    <property type="match status" value="1"/>
</dbReference>
<comment type="caution">
    <text evidence="2">The sequence shown here is derived from an EMBL/GenBank/DDBJ whole genome shotgun (WGS) entry which is preliminary data.</text>
</comment>
<reference evidence="2 3" key="1">
    <citation type="journal article" date="2001" name="Int. J. Syst. Evol. Microbiol.">
        <title>Agreia bicolorata gen. nov., sp. nov., to accommodate actinobacteria isolated from narrow reed grass infected by the nematode Heteroanguina graminophila.</title>
        <authorList>
            <person name="Evtushenko L.I."/>
            <person name="Dorofeeva L.V."/>
            <person name="Dobrovolskaya T.G."/>
            <person name="Streshinskaya G.M."/>
            <person name="Subbotin S.A."/>
            <person name="Tiedje J.M."/>
        </authorList>
    </citation>
    <scope>NUCLEOTIDE SEQUENCE [LARGE SCALE GENOMIC DNA]</scope>
    <source>
        <strain evidence="2 3">VKM Ac-1804</strain>
    </source>
</reference>
<keyword evidence="3" id="KW-1185">Reference proteome</keyword>
<dbReference type="PANTHER" id="PTHR33990:SF1">
    <property type="entry name" value="PROTEIN YJDN"/>
    <property type="match status" value="1"/>
</dbReference>
<evidence type="ECO:0000259" key="1">
    <source>
        <dbReference type="Pfam" id="PF06983"/>
    </source>
</evidence>
<evidence type="ECO:0000313" key="3">
    <source>
        <dbReference type="Proteomes" id="UP000032503"/>
    </source>
</evidence>
<dbReference type="SUPFAM" id="SSF54593">
    <property type="entry name" value="Glyoxalase/Bleomycin resistance protein/Dihydroxybiphenyl dioxygenase"/>
    <property type="match status" value="1"/>
</dbReference>
<dbReference type="RefSeq" id="WP_044442221.1">
    <property type="nucleotide sequence ID" value="NZ_JYFC01000005.1"/>
</dbReference>
<name>A0ABR5CE20_9MICO</name>